<dbReference type="GO" id="GO:0046503">
    <property type="term" value="P:glycerolipid catabolic process"/>
    <property type="evidence" value="ECO:0007669"/>
    <property type="project" value="TreeGrafter"/>
</dbReference>
<organism evidence="2 3">
    <name type="scientific">Nocardia nova</name>
    <dbReference type="NCBI Taxonomy" id="37330"/>
    <lineage>
        <taxon>Bacteria</taxon>
        <taxon>Bacillati</taxon>
        <taxon>Actinomycetota</taxon>
        <taxon>Actinomycetes</taxon>
        <taxon>Mycobacteriales</taxon>
        <taxon>Nocardiaceae</taxon>
        <taxon>Nocardia</taxon>
    </lineage>
</organism>
<accession>A0A2S6A2N1</accession>
<dbReference type="Gene3D" id="3.40.50.1820">
    <property type="entry name" value="alpha/beta hydrolase"/>
    <property type="match status" value="1"/>
</dbReference>
<comment type="caution">
    <text evidence="2">The sequence shown here is derived from an EMBL/GenBank/DDBJ whole genome shotgun (WGS) entry which is preliminary data.</text>
</comment>
<evidence type="ECO:0000259" key="1">
    <source>
        <dbReference type="Pfam" id="PF00561"/>
    </source>
</evidence>
<keyword evidence="3" id="KW-1185">Reference proteome</keyword>
<dbReference type="GO" id="GO:0004806">
    <property type="term" value="F:triacylglycerol lipase activity"/>
    <property type="evidence" value="ECO:0007669"/>
    <property type="project" value="TreeGrafter"/>
</dbReference>
<proteinExistence type="predicted"/>
<sequence>MSRHGQRSSEHLVAVGDIDLCVSTFGDRRRPAAVLPSTSGLFWEDEFCDRLAAAGRYVLRYDIRDTGRSTAYPTGSPGYTLRDLASDLVGLMDLFELRRAHLVGFSVAGWICQLAALDHHDRVSALTLINTRPTSPGPADPDLPDHSDRIMGFFAATPPPDWSDRAAVIDYRVEQARMLSGAYGFDEQQARRQARRTVDRTTDMGSSVLNLAFVDAGERWRERLGELTVPTLVVHGTDDPFFPYGNGQAMAREIPGADLLPLPGIGHELPASTWDQLLIAMLALEDT</sequence>
<feature type="domain" description="AB hydrolase-1" evidence="1">
    <location>
        <begin position="36"/>
        <end position="268"/>
    </location>
</feature>
<dbReference type="AlphaFoldDB" id="A0A2S6A2N1"/>
<name>A0A2S6A2N1_9NOCA</name>
<protein>
    <submittedName>
        <fullName evidence="2">Alpha/beta hydrolase</fullName>
    </submittedName>
</protein>
<dbReference type="InterPro" id="IPR029058">
    <property type="entry name" value="AB_hydrolase_fold"/>
</dbReference>
<evidence type="ECO:0000313" key="3">
    <source>
        <dbReference type="Proteomes" id="UP000238356"/>
    </source>
</evidence>
<dbReference type="Pfam" id="PF00561">
    <property type="entry name" value="Abhydrolase_1"/>
    <property type="match status" value="1"/>
</dbReference>
<dbReference type="InterPro" id="IPR000073">
    <property type="entry name" value="AB_hydrolase_1"/>
</dbReference>
<reference evidence="2 3" key="1">
    <citation type="submission" date="2018-02" db="EMBL/GenBank/DDBJ databases">
        <title>8 Nocardia nova and 1 Nocardia cyriacigeorgica strain used for evolution to TMP-SMX.</title>
        <authorList>
            <person name="Mehta H."/>
            <person name="Weng J."/>
            <person name="Shamoo Y."/>
        </authorList>
    </citation>
    <scope>NUCLEOTIDE SEQUENCE [LARGE SCALE GENOMIC DNA]</scope>
    <source>
        <strain evidence="2 3">BAA2227</strain>
    </source>
</reference>
<dbReference type="Proteomes" id="UP000238356">
    <property type="component" value="Unassembled WGS sequence"/>
</dbReference>
<dbReference type="PANTHER" id="PTHR43433:SF5">
    <property type="entry name" value="AB HYDROLASE-1 DOMAIN-CONTAINING PROTEIN"/>
    <property type="match status" value="1"/>
</dbReference>
<gene>
    <name evidence="2" type="ORF">C5F51_21805</name>
</gene>
<dbReference type="RefSeq" id="WP_064903525.1">
    <property type="nucleotide sequence ID" value="NZ_JADLQW010000003.1"/>
</dbReference>
<evidence type="ECO:0000313" key="2">
    <source>
        <dbReference type="EMBL" id="PPJ25934.1"/>
    </source>
</evidence>
<keyword evidence="2" id="KW-0378">Hydrolase</keyword>
<dbReference type="EMBL" id="PSZD01000014">
    <property type="protein sequence ID" value="PPJ25934.1"/>
    <property type="molecule type" value="Genomic_DNA"/>
</dbReference>
<dbReference type="SUPFAM" id="SSF53474">
    <property type="entry name" value="alpha/beta-Hydrolases"/>
    <property type="match status" value="1"/>
</dbReference>
<dbReference type="InterPro" id="IPR050471">
    <property type="entry name" value="AB_hydrolase"/>
</dbReference>
<dbReference type="PANTHER" id="PTHR43433">
    <property type="entry name" value="HYDROLASE, ALPHA/BETA FOLD FAMILY PROTEIN"/>
    <property type="match status" value="1"/>
</dbReference>